<sequence length="1094" mass="122028">MNIKRKLKALLPWMVLFCQFFIFQGFNCQSPNPQHKFQRRRFNALRQKPEIFGRENFSPLLSDSTLPRSVYHNYTARAASAESCGCLNGGWCGEGGECDCTQFQGLGERCQIIPNMGQDRDGICRSWGQHHFETFDGTYYYFPGVCSYILTKDCRSAEPQYTVWVHNSRDCRGSMYSCSRSLSLHFPNEDEIIITGYQVKMGGVRLSLPQTVHNVFLERLADYILVKSTFGLSLAWDGGSGVYVKMTDEHKGRACGLCGNYNDDGRDDLTTSYNVQTEDVADFGNSWVVQLPQERRCRPVEEEFPSPCTSDSHMDDAIEKCSALLFFPFLSCHENIDPNPYVASCVSDLCVADDKETFCRTLVEYTRACSHVGYPVREWRDSFPQCSDGCEESFVHRDCISCCPPTCTFEKECLGSNLHCLDGCYCPDGLILQNGTCISVSQCPCVYHGSAFPLGHVLEQGCSVCVCMGGTWNCTENNCTAECSVTGDSHVSTFDGRMFLHSGACQYVLAKSRQSGRFTLTLQYVPCGESQEYACMHSVTLVVDEDVSRQVTLTREGEVLIGINQAASLPYNDDTVEVRKLSTVFTVLRTGFGLRLQFDRSGGRLYLQLDSTWKGLTLGLCGTFNGNLRDDFLSPSGMIEGTPQLHANAWKVSSACTTPVNVPIIDPCEMNQQNVFYASICDIISEEPFGPCHAYVSPGMYHQQCRFQACRCGRPCLCTALAHYAPPLHQTRRSRQLQGARMVCLGGMMYDSCTSSCGRTCQSLSSGEVCPEEEDDDCAEGCSCADGSFYDEVRQRCVQASQCHCYFMGSVFQPGEVSFSSSGPCLCRNGHMECVPEEREPEHGECPPGKVYYSCRERQGGGSRLGIACELTCRNLMMNLTCPPMTPCVPGCGCPAGLVRHNGECYFPENCPCAWLGLDYLPGETVATPCYRCVCHRGFFNCTHYPCPAVCTVYSDRHYHTFDGLEYDYVSDCQVYLVKSINDTEISITTQNKDCYESGIVCMKYLVIYVGLTKIYFSDNSGKPSVSTVVGKGFEFQLLGAGYYTVVHFPKQDITILWDKKTTVHIRAGPQWKSLFCAVFWAVIELCYQAVFEL</sequence>
<dbReference type="CDD" id="cd19941">
    <property type="entry name" value="TIL"/>
    <property type="match status" value="3"/>
</dbReference>
<dbReference type="AlphaFoldDB" id="A0A9Q1G2C6"/>
<dbReference type="PANTHER" id="PTHR11339">
    <property type="entry name" value="EXTRACELLULAR MATRIX GLYCOPROTEIN RELATED"/>
    <property type="match status" value="1"/>
</dbReference>
<evidence type="ECO:0000256" key="2">
    <source>
        <dbReference type="ARBA" id="ARBA00023180"/>
    </source>
</evidence>
<dbReference type="InterPro" id="IPR014853">
    <property type="entry name" value="VWF/SSPO/ZAN-like_Cys-rich_dom"/>
</dbReference>
<dbReference type="InterPro" id="IPR050780">
    <property type="entry name" value="Mucin_vWF_Thrombospondin_sf"/>
</dbReference>
<feature type="domain" description="VWFD" evidence="3">
    <location>
        <begin position="481"/>
        <end position="657"/>
    </location>
</feature>
<evidence type="ECO:0000256" key="1">
    <source>
        <dbReference type="ARBA" id="ARBA00023157"/>
    </source>
</evidence>
<reference evidence="4" key="1">
    <citation type="journal article" date="2023" name="Science">
        <title>Genome structures resolve the early diversification of teleost fishes.</title>
        <authorList>
            <person name="Parey E."/>
            <person name="Louis A."/>
            <person name="Montfort J."/>
            <person name="Bouchez O."/>
            <person name="Roques C."/>
            <person name="Iampietro C."/>
            <person name="Lluch J."/>
            <person name="Castinel A."/>
            <person name="Donnadieu C."/>
            <person name="Desvignes T."/>
            <person name="Floi Bucao C."/>
            <person name="Jouanno E."/>
            <person name="Wen M."/>
            <person name="Mejri S."/>
            <person name="Dirks R."/>
            <person name="Jansen H."/>
            <person name="Henkel C."/>
            <person name="Chen W.J."/>
            <person name="Zahm M."/>
            <person name="Cabau C."/>
            <person name="Klopp C."/>
            <person name="Thompson A.W."/>
            <person name="Robinson-Rechavi M."/>
            <person name="Braasch I."/>
            <person name="Lecointre G."/>
            <person name="Bobe J."/>
            <person name="Postlethwait J.H."/>
            <person name="Berthelot C."/>
            <person name="Roest Crollius H."/>
            <person name="Guiguen Y."/>
        </authorList>
    </citation>
    <scope>NUCLEOTIDE SEQUENCE</scope>
    <source>
        <strain evidence="4">WJC10195</strain>
    </source>
</reference>
<comment type="caution">
    <text evidence="4">The sequence shown here is derived from an EMBL/GenBank/DDBJ whole genome shotgun (WGS) entry which is preliminary data.</text>
</comment>
<dbReference type="SMART" id="SM00216">
    <property type="entry name" value="VWD"/>
    <property type="match status" value="3"/>
</dbReference>
<dbReference type="InterPro" id="IPR002919">
    <property type="entry name" value="TIL_dom"/>
</dbReference>
<keyword evidence="2" id="KW-0325">Glycoprotein</keyword>
<dbReference type="Pfam" id="PF25961">
    <property type="entry name" value="OTOGL_N"/>
    <property type="match status" value="1"/>
</dbReference>
<dbReference type="GO" id="GO:0031012">
    <property type="term" value="C:extracellular matrix"/>
    <property type="evidence" value="ECO:0007669"/>
    <property type="project" value="TreeGrafter"/>
</dbReference>
<protein>
    <recommendedName>
        <fullName evidence="3">VWFD domain-containing protein</fullName>
    </recommendedName>
</protein>
<dbReference type="SUPFAM" id="SSF57567">
    <property type="entry name" value="Serine protease inhibitors"/>
    <property type="match status" value="3"/>
</dbReference>
<name>A0A9Q1G2C6_SYNKA</name>
<dbReference type="Proteomes" id="UP001152622">
    <property type="component" value="Chromosome 2"/>
</dbReference>
<dbReference type="EMBL" id="JAINUF010000002">
    <property type="protein sequence ID" value="KAJ8373644.1"/>
    <property type="molecule type" value="Genomic_DNA"/>
</dbReference>
<dbReference type="InterPro" id="IPR036084">
    <property type="entry name" value="Ser_inhib-like_sf"/>
</dbReference>
<dbReference type="GO" id="GO:0005615">
    <property type="term" value="C:extracellular space"/>
    <property type="evidence" value="ECO:0007669"/>
    <property type="project" value="TreeGrafter"/>
</dbReference>
<accession>A0A9Q1G2C6</accession>
<dbReference type="Pfam" id="PF08742">
    <property type="entry name" value="C8"/>
    <property type="match status" value="2"/>
</dbReference>
<evidence type="ECO:0000259" key="3">
    <source>
        <dbReference type="PROSITE" id="PS51233"/>
    </source>
</evidence>
<dbReference type="PANTHER" id="PTHR11339:SF225">
    <property type="entry name" value="OTOGELIN-LIKE PROTEIN"/>
    <property type="match status" value="1"/>
</dbReference>
<keyword evidence="5" id="KW-1185">Reference proteome</keyword>
<dbReference type="InterPro" id="IPR058754">
    <property type="entry name" value="OTOGL-like_N"/>
</dbReference>
<gene>
    <name evidence="4" type="ORF">SKAU_G00042240</name>
</gene>
<feature type="domain" description="VWFD" evidence="3">
    <location>
        <begin position="122"/>
        <end position="298"/>
    </location>
</feature>
<dbReference type="PROSITE" id="PS51233">
    <property type="entry name" value="VWFD"/>
    <property type="match status" value="3"/>
</dbReference>
<feature type="domain" description="VWFD" evidence="3">
    <location>
        <begin position="949"/>
        <end position="1094"/>
    </location>
</feature>
<evidence type="ECO:0000313" key="4">
    <source>
        <dbReference type="EMBL" id="KAJ8373644.1"/>
    </source>
</evidence>
<proteinExistence type="predicted"/>
<dbReference type="OrthoDB" id="8921018at2759"/>
<dbReference type="SMART" id="SM00832">
    <property type="entry name" value="C8"/>
    <property type="match status" value="2"/>
</dbReference>
<dbReference type="Pfam" id="PF01826">
    <property type="entry name" value="TIL"/>
    <property type="match status" value="3"/>
</dbReference>
<evidence type="ECO:0000313" key="5">
    <source>
        <dbReference type="Proteomes" id="UP001152622"/>
    </source>
</evidence>
<dbReference type="Pfam" id="PF00094">
    <property type="entry name" value="VWD"/>
    <property type="match status" value="3"/>
</dbReference>
<organism evidence="4 5">
    <name type="scientific">Synaphobranchus kaupii</name>
    <name type="common">Kaup's arrowtooth eel</name>
    <dbReference type="NCBI Taxonomy" id="118154"/>
    <lineage>
        <taxon>Eukaryota</taxon>
        <taxon>Metazoa</taxon>
        <taxon>Chordata</taxon>
        <taxon>Craniata</taxon>
        <taxon>Vertebrata</taxon>
        <taxon>Euteleostomi</taxon>
        <taxon>Actinopterygii</taxon>
        <taxon>Neopterygii</taxon>
        <taxon>Teleostei</taxon>
        <taxon>Anguilliformes</taxon>
        <taxon>Synaphobranchidae</taxon>
        <taxon>Synaphobranchus</taxon>
    </lineage>
</organism>
<keyword evidence="1" id="KW-1015">Disulfide bond</keyword>
<dbReference type="Gene3D" id="2.10.25.10">
    <property type="entry name" value="Laminin"/>
    <property type="match status" value="3"/>
</dbReference>
<dbReference type="InterPro" id="IPR001846">
    <property type="entry name" value="VWF_type-D"/>
</dbReference>